<sequence length="411" mass="43749">MTTSEPTAAATPAATSAAAPAGAPERPARRKPQRGNPWRPSIHGIALVTRIELLRRRPSSKGNIAYGVMLGVIIGLGVLVSAMSPDGKDSTPLELVLILVLGAGLLIGPSLSATSINGDSGEGVLAPLQMTHLTAGDIAFGKLLSSWLVSFAILVTTTPFLVYAFSRSGWHWDELLIVLAVILFVVLTSSAIGLAWSAIAARSVASVSLAHLTTGVLVIGSLVFYAFAGALVSEHTTVTNRFIDSAKLTTDQQAQLDHAYATGDFSSPDIANLPCQEQTNDSSVTHTERIAWLLLINPGVVIAESSPIIDPNTAVEDGRAESGLFAQIHQSVSQARIGPDTTPQVYDQCADPFGQNQNDDWQKQQEQWANYPRAPWIGLGLQAVLLLGSMIIVVRRLRVPYKKLRVGTRVA</sequence>
<evidence type="ECO:0000256" key="1">
    <source>
        <dbReference type="SAM" id="MobiDB-lite"/>
    </source>
</evidence>
<feature type="transmembrane region" description="Helical" evidence="2">
    <location>
        <begin position="139"/>
        <end position="163"/>
    </location>
</feature>
<evidence type="ECO:0000313" key="3">
    <source>
        <dbReference type="EMBL" id="NYI42526.1"/>
    </source>
</evidence>
<feature type="transmembrane region" description="Helical" evidence="2">
    <location>
        <begin position="209"/>
        <end position="232"/>
    </location>
</feature>
<feature type="region of interest" description="Disordered" evidence="1">
    <location>
        <begin position="1"/>
        <end position="40"/>
    </location>
</feature>
<keyword evidence="2" id="KW-1133">Transmembrane helix</keyword>
<dbReference type="OrthoDB" id="149032at2"/>
<feature type="transmembrane region" description="Helical" evidence="2">
    <location>
        <begin position="175"/>
        <end position="197"/>
    </location>
</feature>
<evidence type="ECO:0000313" key="4">
    <source>
        <dbReference type="Proteomes" id="UP000547973"/>
    </source>
</evidence>
<feature type="transmembrane region" description="Helical" evidence="2">
    <location>
        <begin position="64"/>
        <end position="83"/>
    </location>
</feature>
<keyword evidence="2" id="KW-0812">Transmembrane</keyword>
<proteinExistence type="predicted"/>
<keyword evidence="2" id="KW-0472">Membrane</keyword>
<dbReference type="EMBL" id="JACBZO010000001">
    <property type="protein sequence ID" value="NYI42526.1"/>
    <property type="molecule type" value="Genomic_DNA"/>
</dbReference>
<accession>A0A7Z0CIF7</accession>
<keyword evidence="4" id="KW-1185">Reference proteome</keyword>
<name>A0A7Z0CIF7_9MICO</name>
<dbReference type="Proteomes" id="UP000547973">
    <property type="component" value="Unassembled WGS sequence"/>
</dbReference>
<evidence type="ECO:0000256" key="2">
    <source>
        <dbReference type="SAM" id="Phobius"/>
    </source>
</evidence>
<dbReference type="RefSeq" id="WP_062074338.1">
    <property type="nucleotide sequence ID" value="NZ_BBRC01000002.1"/>
</dbReference>
<feature type="transmembrane region" description="Helical" evidence="2">
    <location>
        <begin position="376"/>
        <end position="394"/>
    </location>
</feature>
<reference evidence="3 4" key="1">
    <citation type="submission" date="2020-07" db="EMBL/GenBank/DDBJ databases">
        <title>Sequencing the genomes of 1000 actinobacteria strains.</title>
        <authorList>
            <person name="Klenk H.-P."/>
        </authorList>
    </citation>
    <scope>NUCLEOTIDE SEQUENCE [LARGE SCALE GENOMIC DNA]</scope>
    <source>
        <strain evidence="3 4">DSM 19970</strain>
    </source>
</reference>
<gene>
    <name evidence="3" type="ORF">BKA03_002645</name>
</gene>
<comment type="caution">
    <text evidence="3">The sequence shown here is derived from an EMBL/GenBank/DDBJ whole genome shotgun (WGS) entry which is preliminary data.</text>
</comment>
<protein>
    <submittedName>
        <fullName evidence="3">ABC-type transport system involved in multi-copper enzyme maturation permease subunit</fullName>
    </submittedName>
</protein>
<feature type="transmembrane region" description="Helical" evidence="2">
    <location>
        <begin position="95"/>
        <end position="118"/>
    </location>
</feature>
<feature type="compositionally biased region" description="Low complexity" evidence="1">
    <location>
        <begin position="1"/>
        <end position="25"/>
    </location>
</feature>
<organism evidence="3 4">
    <name type="scientific">Demequina lutea</name>
    <dbReference type="NCBI Taxonomy" id="431489"/>
    <lineage>
        <taxon>Bacteria</taxon>
        <taxon>Bacillati</taxon>
        <taxon>Actinomycetota</taxon>
        <taxon>Actinomycetes</taxon>
        <taxon>Micrococcales</taxon>
        <taxon>Demequinaceae</taxon>
        <taxon>Demequina</taxon>
    </lineage>
</organism>
<dbReference type="AlphaFoldDB" id="A0A7Z0CIF7"/>